<gene>
    <name evidence="11" type="ORF">SmJEL517_g00649</name>
</gene>
<feature type="region of interest" description="Disordered" evidence="8">
    <location>
        <begin position="1"/>
        <end position="124"/>
    </location>
</feature>
<dbReference type="GO" id="GO:0016020">
    <property type="term" value="C:membrane"/>
    <property type="evidence" value="ECO:0007669"/>
    <property type="project" value="UniProtKB-SubCell"/>
</dbReference>
<feature type="transmembrane region" description="Helical" evidence="9">
    <location>
        <begin position="816"/>
        <end position="833"/>
    </location>
</feature>
<dbReference type="GeneID" id="42001875"/>
<comment type="subcellular location">
    <subcellularLocation>
        <location evidence="1">Membrane</location>
        <topology evidence="1">Multi-pass membrane protein</topology>
    </subcellularLocation>
</comment>
<keyword evidence="12" id="KW-1185">Reference proteome</keyword>
<feature type="region of interest" description="Disordered" evidence="8">
    <location>
        <begin position="446"/>
        <end position="470"/>
    </location>
</feature>
<dbReference type="EMBL" id="QEAO01000002">
    <property type="protein sequence ID" value="TPX37415.1"/>
    <property type="molecule type" value="Genomic_DNA"/>
</dbReference>
<feature type="region of interest" description="Disordered" evidence="8">
    <location>
        <begin position="234"/>
        <end position="299"/>
    </location>
</feature>
<organism evidence="11 12">
    <name type="scientific">Synchytrium microbalum</name>
    <dbReference type="NCBI Taxonomy" id="1806994"/>
    <lineage>
        <taxon>Eukaryota</taxon>
        <taxon>Fungi</taxon>
        <taxon>Fungi incertae sedis</taxon>
        <taxon>Chytridiomycota</taxon>
        <taxon>Chytridiomycota incertae sedis</taxon>
        <taxon>Chytridiomycetes</taxon>
        <taxon>Synchytriales</taxon>
        <taxon>Synchytriaceae</taxon>
        <taxon>Synchytrium</taxon>
    </lineage>
</organism>
<feature type="compositionally biased region" description="Low complexity" evidence="8">
    <location>
        <begin position="235"/>
        <end position="281"/>
    </location>
</feature>
<feature type="region of interest" description="Disordered" evidence="8">
    <location>
        <begin position="374"/>
        <end position="405"/>
    </location>
</feature>
<dbReference type="GO" id="GO:0005524">
    <property type="term" value="F:ATP binding"/>
    <property type="evidence" value="ECO:0007669"/>
    <property type="project" value="UniProtKB-KW"/>
</dbReference>
<feature type="compositionally biased region" description="Polar residues" evidence="8">
    <location>
        <begin position="1"/>
        <end position="10"/>
    </location>
</feature>
<dbReference type="Pfam" id="PF19055">
    <property type="entry name" value="ABC2_membrane_7"/>
    <property type="match status" value="1"/>
</dbReference>
<keyword evidence="7 9" id="KW-0472">Membrane</keyword>
<feature type="region of interest" description="Disordered" evidence="8">
    <location>
        <begin position="142"/>
        <end position="193"/>
    </location>
</feature>
<feature type="compositionally biased region" description="Low complexity" evidence="8">
    <location>
        <begin position="393"/>
        <end position="405"/>
    </location>
</feature>
<accession>A0A507CIA0</accession>
<keyword evidence="2" id="KW-0813">Transport</keyword>
<feature type="compositionally biased region" description="Low complexity" evidence="8">
    <location>
        <begin position="88"/>
        <end position="100"/>
    </location>
</feature>
<keyword evidence="4" id="KW-0547">Nucleotide-binding</keyword>
<feature type="compositionally biased region" description="Polar residues" evidence="8">
    <location>
        <begin position="282"/>
        <end position="299"/>
    </location>
</feature>
<dbReference type="InterPro" id="IPR003593">
    <property type="entry name" value="AAA+_ATPase"/>
</dbReference>
<dbReference type="GO" id="GO:0016887">
    <property type="term" value="F:ATP hydrolysis activity"/>
    <property type="evidence" value="ECO:0007669"/>
    <property type="project" value="InterPro"/>
</dbReference>
<reference evidence="11 12" key="1">
    <citation type="journal article" date="2019" name="Sci. Rep.">
        <title>Comparative genomics of chytrid fungi reveal insights into the obligate biotrophic and pathogenic lifestyle of Synchytrium endobioticum.</title>
        <authorList>
            <person name="van de Vossenberg B.T.L.H."/>
            <person name="Warris S."/>
            <person name="Nguyen H.D.T."/>
            <person name="van Gent-Pelzer M.P.E."/>
            <person name="Joly D.L."/>
            <person name="van de Geest H.C."/>
            <person name="Bonants P.J.M."/>
            <person name="Smith D.S."/>
            <person name="Levesque C.A."/>
            <person name="van der Lee T.A.J."/>
        </authorList>
    </citation>
    <scope>NUCLEOTIDE SEQUENCE [LARGE SCALE GENOMIC DNA]</scope>
    <source>
        <strain evidence="11 12">JEL517</strain>
    </source>
</reference>
<evidence type="ECO:0000313" key="11">
    <source>
        <dbReference type="EMBL" id="TPX37415.1"/>
    </source>
</evidence>
<dbReference type="Pfam" id="PF00005">
    <property type="entry name" value="ABC_tran"/>
    <property type="match status" value="1"/>
</dbReference>
<dbReference type="PROSITE" id="PS50893">
    <property type="entry name" value="ABC_TRANSPORTER_2"/>
    <property type="match status" value="1"/>
</dbReference>
<dbReference type="InterPro" id="IPR003439">
    <property type="entry name" value="ABC_transporter-like_ATP-bd"/>
</dbReference>
<keyword evidence="3 9" id="KW-0812">Transmembrane</keyword>
<feature type="compositionally biased region" description="Polar residues" evidence="8">
    <location>
        <begin position="28"/>
        <end position="60"/>
    </location>
</feature>
<dbReference type="SMART" id="SM00382">
    <property type="entry name" value="AAA"/>
    <property type="match status" value="1"/>
</dbReference>
<dbReference type="STRING" id="1806994.A0A507CIA0"/>
<dbReference type="PANTHER" id="PTHR48041">
    <property type="entry name" value="ABC TRANSPORTER G FAMILY MEMBER 28"/>
    <property type="match status" value="1"/>
</dbReference>
<dbReference type="GO" id="GO:0140359">
    <property type="term" value="F:ABC-type transporter activity"/>
    <property type="evidence" value="ECO:0007669"/>
    <property type="project" value="InterPro"/>
</dbReference>
<evidence type="ECO:0000256" key="9">
    <source>
        <dbReference type="SAM" id="Phobius"/>
    </source>
</evidence>
<feature type="transmembrane region" description="Helical" evidence="9">
    <location>
        <begin position="1067"/>
        <end position="1091"/>
    </location>
</feature>
<dbReference type="AlphaFoldDB" id="A0A507CIA0"/>
<evidence type="ECO:0000256" key="1">
    <source>
        <dbReference type="ARBA" id="ARBA00004141"/>
    </source>
</evidence>
<feature type="compositionally biased region" description="Polar residues" evidence="8">
    <location>
        <begin position="374"/>
        <end position="392"/>
    </location>
</feature>
<feature type="domain" description="ABC transporter" evidence="10">
    <location>
        <begin position="490"/>
        <end position="733"/>
    </location>
</feature>
<name>A0A507CIA0_9FUNG</name>
<dbReference type="InterPro" id="IPR050352">
    <property type="entry name" value="ABCG_transporters"/>
</dbReference>
<feature type="transmembrane region" description="Helical" evidence="9">
    <location>
        <begin position="889"/>
        <end position="908"/>
    </location>
</feature>
<evidence type="ECO:0000256" key="2">
    <source>
        <dbReference type="ARBA" id="ARBA00022448"/>
    </source>
</evidence>
<dbReference type="OrthoDB" id="66620at2759"/>
<feature type="transmembrane region" description="Helical" evidence="9">
    <location>
        <begin position="957"/>
        <end position="977"/>
    </location>
</feature>
<protein>
    <recommendedName>
        <fullName evidence="10">ABC transporter domain-containing protein</fullName>
    </recommendedName>
</protein>
<dbReference type="Pfam" id="PF01061">
    <property type="entry name" value="ABC2_membrane"/>
    <property type="match status" value="1"/>
</dbReference>
<dbReference type="InterPro" id="IPR043926">
    <property type="entry name" value="ABCG_dom"/>
</dbReference>
<dbReference type="SUPFAM" id="SSF52540">
    <property type="entry name" value="P-loop containing nucleoside triphosphate hydrolases"/>
    <property type="match status" value="1"/>
</dbReference>
<feature type="compositionally biased region" description="Polar residues" evidence="8">
    <location>
        <begin position="115"/>
        <end position="124"/>
    </location>
</feature>
<dbReference type="InterPro" id="IPR027417">
    <property type="entry name" value="P-loop_NTPase"/>
</dbReference>
<feature type="compositionally biased region" description="Acidic residues" evidence="8">
    <location>
        <begin position="455"/>
        <end position="468"/>
    </location>
</feature>
<dbReference type="RefSeq" id="XP_031027326.1">
    <property type="nucleotide sequence ID" value="XM_031166578.1"/>
</dbReference>
<dbReference type="PANTHER" id="PTHR48041:SF139">
    <property type="entry name" value="PROTEIN SCARLET"/>
    <property type="match status" value="1"/>
</dbReference>
<evidence type="ECO:0000256" key="6">
    <source>
        <dbReference type="ARBA" id="ARBA00022989"/>
    </source>
</evidence>
<dbReference type="InterPro" id="IPR013525">
    <property type="entry name" value="ABC2_TM"/>
</dbReference>
<evidence type="ECO:0000256" key="3">
    <source>
        <dbReference type="ARBA" id="ARBA00022692"/>
    </source>
</evidence>
<keyword evidence="5" id="KW-0067">ATP-binding</keyword>
<keyword evidence="6 9" id="KW-1133">Transmembrane helix</keyword>
<dbReference type="Proteomes" id="UP000319731">
    <property type="component" value="Unassembled WGS sequence"/>
</dbReference>
<evidence type="ECO:0000256" key="7">
    <source>
        <dbReference type="ARBA" id="ARBA00023136"/>
    </source>
</evidence>
<evidence type="ECO:0000256" key="8">
    <source>
        <dbReference type="SAM" id="MobiDB-lite"/>
    </source>
</evidence>
<sequence length="1140" mass="126085">MEPGRGTQNRLRGPRPTPITTPQPNNNAVPNITVPATSTSRPASPNSSWIQSGSPTSPNLTRAMAQEDRRRLYALRTEVQRSPNPAFSTSSPKSGDSSPTITNGVKNPASPVLHRSSQIPTNANGDAQRLLPRVVVQNGVQQQSAPPIILQTPSPSTGSSGGSGNSSSKPLFIPPRSSHLPGMPPERMSSKTVETLPVVTSAPPIITPSSRYSVQQTPIPSMPAIPVMESSKDVLQPIQQQQPVQKPQQQHIQQQQPIQQPQPLQQHQPVQQSRQQPIQSQYPVVSRQSPKPPAITNSVPQNRFIKAAAAQASIASLPSRSASPRIEASSIVESPPQTRLKQWMNDTAVEDARTSQQEIQAGNNLLAIPLQQQGVSDGQKRNPTNMKTRSTFYRSNSNINNNNSNNYDNDDDIRITKAGSKIVRSRTVNTIRRGLRLFADDLPPSPTAADAYSLDNDEDDEVLDEDDGSEKTAGVEIAWRHLNYVVEQDTRGWDFGFGPMKKPTRKQLLIDLNGQAKPGEMLAIMGGSGAGKTTLLNVLSGRARGGHATGDVRFNNEPSDARWRSAVGYVQQEDIFFETLTVRETLQYAALLKLPDTMSKAQKMARVDKVVAQMRLSRRLDTKVGNSIIRGISGGEQKRLHIASELLGSPKMLFLDEPTSGLDAYNAFKVTQLIKNNAKRANQTVVMTIHQPRKEILDLFDRIMILSRGKIVFYGSIDSALPHFAHIGYPVPPLKNPADHFLDVATLDNSTPENKVKSAAHLDRLTGIWRDNFDSIAFPPFQSGPTTPQHRNRNRDSAHALGELRRGSARIRESDILHFGFYGWWKRFLILMLRHWQVYFRDIELWVMAIVSNSIAIFLFGYLWQHRPLTSAGGKSRLALFFMFGLDRYLSAVFGCVLAVPVRLSLYLRERTSGMYTGQMIYWSTYTATWLQFTPLTIIVLAAVYVCTGLQLDWIRFFHWFAVGLLLDLAGHTYGFLIGSCTDNVNVGLTSAILMVGIFAGFAGYVIVSVDIPNPLRWISWIDPTYYVYHAWTQNELTGLIFTCSVTDVICFPTGDSLLDYLSLRPFGVPLATGMLFVLSVGAAIVGAVLFDRFTQPTWMRAVNIVREEDLYRAITHGRGGAPAGGNGHNGRNRGALYNN</sequence>
<feature type="transmembrane region" description="Helical" evidence="9">
    <location>
        <begin position="920"/>
        <end position="945"/>
    </location>
</feature>
<dbReference type="Gene3D" id="3.40.50.300">
    <property type="entry name" value="P-loop containing nucleotide triphosphate hydrolases"/>
    <property type="match status" value="1"/>
</dbReference>
<evidence type="ECO:0000256" key="5">
    <source>
        <dbReference type="ARBA" id="ARBA00022840"/>
    </source>
</evidence>
<evidence type="ECO:0000259" key="10">
    <source>
        <dbReference type="PROSITE" id="PS50893"/>
    </source>
</evidence>
<evidence type="ECO:0000313" key="12">
    <source>
        <dbReference type="Proteomes" id="UP000319731"/>
    </source>
</evidence>
<comment type="caution">
    <text evidence="11">The sequence shown here is derived from an EMBL/GenBank/DDBJ whole genome shotgun (WGS) entry which is preliminary data.</text>
</comment>
<feature type="transmembrane region" description="Helical" evidence="9">
    <location>
        <begin position="845"/>
        <end position="864"/>
    </location>
</feature>
<proteinExistence type="predicted"/>
<feature type="transmembrane region" description="Helical" evidence="9">
    <location>
        <begin position="989"/>
        <end position="1008"/>
    </location>
</feature>
<evidence type="ECO:0000256" key="4">
    <source>
        <dbReference type="ARBA" id="ARBA00022741"/>
    </source>
</evidence>